<reference evidence="1" key="2">
    <citation type="submission" date="2021-10" db="EMBL/GenBank/DDBJ databases">
        <title>Phylogenomics reveals ancestral predisposition of the termite-cultivated fungus Termitomyces towards a domesticated lifestyle.</title>
        <authorList>
            <person name="Auxier B."/>
            <person name="Grum-Grzhimaylo A."/>
            <person name="Cardenas M.E."/>
            <person name="Lodge J.D."/>
            <person name="Laessoe T."/>
            <person name="Pedersen O."/>
            <person name="Smith M.E."/>
            <person name="Kuyper T.W."/>
            <person name="Franco-Molano E.A."/>
            <person name="Baroni T.J."/>
            <person name="Aanen D.K."/>
        </authorList>
    </citation>
    <scope>NUCLEOTIDE SEQUENCE</scope>
    <source>
        <strain evidence="1">D49</strain>
    </source>
</reference>
<dbReference type="OrthoDB" id="2827839at2759"/>
<name>A0A9P7GN27_9AGAR</name>
<keyword evidence="2" id="KW-1185">Reference proteome</keyword>
<protein>
    <submittedName>
        <fullName evidence="1">Uncharacterized protein</fullName>
    </submittedName>
</protein>
<gene>
    <name evidence="1" type="ORF">H0H81_001273</name>
</gene>
<accession>A0A9P7GN27</accession>
<dbReference type="EMBL" id="JABCKI010000611">
    <property type="protein sequence ID" value="KAG5649972.1"/>
    <property type="molecule type" value="Genomic_DNA"/>
</dbReference>
<dbReference type="AlphaFoldDB" id="A0A9P7GN27"/>
<sequence length="100" mass="11025">MTKAALAYGMDTAIIRKEVHDTTRIGGRYVKTVPHITGDIVNSKNQTGYALHYNVDTSHAQPLPNSPPTAPNPEMWQLEFKTGKGFVLVGDETETVRDVD</sequence>
<dbReference type="Proteomes" id="UP000717328">
    <property type="component" value="Unassembled WGS sequence"/>
</dbReference>
<comment type="caution">
    <text evidence="1">The sequence shown here is derived from an EMBL/GenBank/DDBJ whole genome shotgun (WGS) entry which is preliminary data.</text>
</comment>
<reference evidence="1" key="1">
    <citation type="submission" date="2021-02" db="EMBL/GenBank/DDBJ databases">
        <authorList>
            <person name="Nieuwenhuis M."/>
            <person name="Van De Peppel L.J.J."/>
        </authorList>
    </citation>
    <scope>NUCLEOTIDE SEQUENCE</scope>
    <source>
        <strain evidence="1">D49</strain>
    </source>
</reference>
<evidence type="ECO:0000313" key="2">
    <source>
        <dbReference type="Proteomes" id="UP000717328"/>
    </source>
</evidence>
<proteinExistence type="predicted"/>
<evidence type="ECO:0000313" key="1">
    <source>
        <dbReference type="EMBL" id="KAG5649972.1"/>
    </source>
</evidence>
<organism evidence="1 2">
    <name type="scientific">Sphagnurus paluster</name>
    <dbReference type="NCBI Taxonomy" id="117069"/>
    <lineage>
        <taxon>Eukaryota</taxon>
        <taxon>Fungi</taxon>
        <taxon>Dikarya</taxon>
        <taxon>Basidiomycota</taxon>
        <taxon>Agaricomycotina</taxon>
        <taxon>Agaricomycetes</taxon>
        <taxon>Agaricomycetidae</taxon>
        <taxon>Agaricales</taxon>
        <taxon>Tricholomatineae</taxon>
        <taxon>Lyophyllaceae</taxon>
        <taxon>Sphagnurus</taxon>
    </lineage>
</organism>